<dbReference type="Proteomes" id="UP000887566">
    <property type="component" value="Unplaced"/>
</dbReference>
<accession>A0A914XR79</accession>
<sequence length="255" mass="29152">MAHDENAGALAAERAMKATSSGRGDSAVVTPRMNHFTKQAVDAALKGYDFVIDHTWDGQPVAHEPFSIHLQWHFERVPGKPHKRVIRCIIEGPLFDDPEPPDDLPGICPGLWEYEVVELFFANRRDQYVEIEVGPHGHWLVYLHDGVRKAFNKGEELELNVQNTFEGNTWRCTVEIPLAYFPSAVRTFNAYAIHGSGSERHYEALYPVTDGTHTEPDFHRLEYFQNIDMKRIVPEGYNDVAFSDLFYGDLWQGKH</sequence>
<evidence type="ECO:0000256" key="1">
    <source>
        <dbReference type="ARBA" id="ARBA00038085"/>
    </source>
</evidence>
<evidence type="ECO:0000313" key="3">
    <source>
        <dbReference type="Proteomes" id="UP000887566"/>
    </source>
</evidence>
<dbReference type="AlphaFoldDB" id="A0A914XR79"/>
<keyword evidence="3" id="KW-1185">Reference proteome</keyword>
<evidence type="ECO:0000313" key="4">
    <source>
        <dbReference type="WBParaSite" id="PSAMB.scaffold9157size5287.g32168.t1"/>
    </source>
</evidence>
<dbReference type="WBParaSite" id="PSAMB.scaffold9157size5287.g32168.t1">
    <property type="protein sequence ID" value="PSAMB.scaffold9157size5287.g32168.t1"/>
    <property type="gene ID" value="PSAMB.scaffold9157size5287.g32168"/>
</dbReference>
<name>A0A914XR79_9BILA</name>
<organism evidence="3 4">
    <name type="scientific">Plectus sambesii</name>
    <dbReference type="NCBI Taxonomy" id="2011161"/>
    <lineage>
        <taxon>Eukaryota</taxon>
        <taxon>Metazoa</taxon>
        <taxon>Ecdysozoa</taxon>
        <taxon>Nematoda</taxon>
        <taxon>Chromadorea</taxon>
        <taxon>Plectida</taxon>
        <taxon>Plectina</taxon>
        <taxon>Plectoidea</taxon>
        <taxon>Plectidae</taxon>
        <taxon>Plectus</taxon>
    </lineage>
</organism>
<dbReference type="PANTHER" id="PTHR31475:SF5">
    <property type="entry name" value="UPF0462 PROTEIN C4ORF33 HOMOLOG"/>
    <property type="match status" value="1"/>
</dbReference>
<dbReference type="Gene3D" id="2.60.40.1190">
    <property type="match status" value="1"/>
</dbReference>
<feature type="region of interest" description="Disordered" evidence="2">
    <location>
        <begin position="1"/>
        <end position="26"/>
    </location>
</feature>
<protein>
    <submittedName>
        <fullName evidence="4">Uncharacterized protein</fullName>
    </submittedName>
</protein>
<reference evidence="4" key="1">
    <citation type="submission" date="2022-11" db="UniProtKB">
        <authorList>
            <consortium name="WormBaseParasite"/>
        </authorList>
    </citation>
    <scope>IDENTIFICATION</scope>
</reference>
<evidence type="ECO:0000256" key="2">
    <source>
        <dbReference type="SAM" id="MobiDB-lite"/>
    </source>
</evidence>
<proteinExistence type="inferred from homology"/>
<comment type="similarity">
    <text evidence="1">Belongs to the UPF0462 family.</text>
</comment>
<dbReference type="PANTHER" id="PTHR31475">
    <property type="entry name" value="UPF0462 PROTEIN"/>
    <property type="match status" value="1"/>
</dbReference>